<evidence type="ECO:0000313" key="2">
    <source>
        <dbReference type="Proteomes" id="UP000658278"/>
    </source>
</evidence>
<sequence length="187" mass="20923">MNQREQRLLIALGTALFAVVTLYGFKAITAKNDAVKAEIRGLETQLDGLIMLDRTRESMMDDVEWLSRNQPDPKEGELAPSQLENLVTKAATQAGLSVNRPKILPNIEGEGFYDRARFQISVSGEEVGLYRWLVQMHSPKDFRAVTSLRFSPNREDDTKIDVVATIEEWFTPAIAEEIEPASQAEGA</sequence>
<organism evidence="1 2">
    <name type="scientific">Haloferula rosea</name>
    <dbReference type="NCBI Taxonomy" id="490093"/>
    <lineage>
        <taxon>Bacteria</taxon>
        <taxon>Pseudomonadati</taxon>
        <taxon>Verrucomicrobiota</taxon>
        <taxon>Verrucomicrobiia</taxon>
        <taxon>Verrucomicrobiales</taxon>
        <taxon>Verrucomicrobiaceae</taxon>
        <taxon>Haloferula</taxon>
    </lineage>
</organism>
<dbReference type="Proteomes" id="UP000658278">
    <property type="component" value="Unassembled WGS sequence"/>
</dbReference>
<name>A0A934RAF3_9BACT</name>
<dbReference type="RefSeq" id="WP_200278844.1">
    <property type="nucleotide sequence ID" value="NZ_JAENII010000007.1"/>
</dbReference>
<dbReference type="EMBL" id="JAENII010000007">
    <property type="protein sequence ID" value="MBK1827392.1"/>
    <property type="molecule type" value="Genomic_DNA"/>
</dbReference>
<accession>A0A934RAF3</accession>
<protein>
    <submittedName>
        <fullName evidence="1">Uncharacterized protein</fullName>
    </submittedName>
</protein>
<reference evidence="1" key="1">
    <citation type="submission" date="2021-01" db="EMBL/GenBank/DDBJ databases">
        <title>Modified the classification status of verrucomicrobia.</title>
        <authorList>
            <person name="Feng X."/>
        </authorList>
    </citation>
    <scope>NUCLEOTIDE SEQUENCE</scope>
    <source>
        <strain evidence="1">KCTC 22201</strain>
    </source>
</reference>
<evidence type="ECO:0000313" key="1">
    <source>
        <dbReference type="EMBL" id="MBK1827392.1"/>
    </source>
</evidence>
<proteinExistence type="predicted"/>
<gene>
    <name evidence="1" type="ORF">JIN81_10185</name>
</gene>
<keyword evidence="2" id="KW-1185">Reference proteome</keyword>
<dbReference type="AlphaFoldDB" id="A0A934RAF3"/>
<comment type="caution">
    <text evidence="1">The sequence shown here is derived from an EMBL/GenBank/DDBJ whole genome shotgun (WGS) entry which is preliminary data.</text>
</comment>